<feature type="binding site" evidence="8">
    <location>
        <position position="25"/>
    </location>
    <ligand>
        <name>[4Fe-4S] cluster</name>
        <dbReference type="ChEBI" id="CHEBI:49883"/>
        <note>4Fe-4S-S-AdoMet</note>
    </ligand>
</feature>
<keyword evidence="2 8" id="KW-0949">S-adenosyl-L-methionine</keyword>
<evidence type="ECO:0000256" key="5">
    <source>
        <dbReference type="ARBA" id="ARBA00023002"/>
    </source>
</evidence>
<dbReference type="NCBIfam" id="TIGR02109">
    <property type="entry name" value="PQQ_syn_pqqE"/>
    <property type="match status" value="1"/>
</dbReference>
<dbReference type="Gene3D" id="3.20.20.70">
    <property type="entry name" value="Aldolase class I"/>
    <property type="match status" value="1"/>
</dbReference>
<dbReference type="InterPro" id="IPR007197">
    <property type="entry name" value="rSAM"/>
</dbReference>
<dbReference type="RefSeq" id="WP_209380751.1">
    <property type="nucleotide sequence ID" value="NZ_JAGIZB010000017.1"/>
</dbReference>
<evidence type="ECO:0000313" key="10">
    <source>
        <dbReference type="EMBL" id="MBP0446485.1"/>
    </source>
</evidence>
<dbReference type="InterPro" id="IPR050377">
    <property type="entry name" value="Radical_SAM_PqqE_MftC-like"/>
</dbReference>
<evidence type="ECO:0000256" key="8">
    <source>
        <dbReference type="HAMAP-Rule" id="MF_00660"/>
    </source>
</evidence>
<dbReference type="PROSITE" id="PS01305">
    <property type="entry name" value="MOAA_NIFB_PQQE"/>
    <property type="match status" value="1"/>
</dbReference>
<evidence type="ECO:0000313" key="11">
    <source>
        <dbReference type="Proteomes" id="UP000681594"/>
    </source>
</evidence>
<evidence type="ECO:0000259" key="9">
    <source>
        <dbReference type="PROSITE" id="PS51918"/>
    </source>
</evidence>
<dbReference type="SUPFAM" id="SSF102114">
    <property type="entry name" value="Radical SAM enzymes"/>
    <property type="match status" value="1"/>
</dbReference>
<dbReference type="InterPro" id="IPR011843">
    <property type="entry name" value="PQQ_synth_PqqE_bac"/>
</dbReference>
<evidence type="ECO:0000256" key="6">
    <source>
        <dbReference type="ARBA" id="ARBA00023004"/>
    </source>
</evidence>
<evidence type="ECO:0000256" key="2">
    <source>
        <dbReference type="ARBA" id="ARBA00022691"/>
    </source>
</evidence>
<dbReference type="InterPro" id="IPR006638">
    <property type="entry name" value="Elp3/MiaA/NifB-like_rSAM"/>
</dbReference>
<organism evidence="10 11">
    <name type="scientific">Pararoseomonas baculiformis</name>
    <dbReference type="NCBI Taxonomy" id="2820812"/>
    <lineage>
        <taxon>Bacteria</taxon>
        <taxon>Pseudomonadati</taxon>
        <taxon>Pseudomonadota</taxon>
        <taxon>Alphaproteobacteria</taxon>
        <taxon>Acetobacterales</taxon>
        <taxon>Acetobacteraceae</taxon>
        <taxon>Pararoseomonas</taxon>
    </lineage>
</organism>
<dbReference type="InterPro" id="IPR058240">
    <property type="entry name" value="rSAM_sf"/>
</dbReference>
<protein>
    <recommendedName>
        <fullName evidence="8">PqqA peptide cyclase</fullName>
        <ecNumber evidence="8">1.21.98.4</ecNumber>
    </recommendedName>
    <alternativeName>
        <fullName evidence="8">Coenzyme PQQ synthesis protein E</fullName>
    </alternativeName>
</protein>
<keyword evidence="4 8" id="KW-0884">PQQ biosynthesis</keyword>
<dbReference type="NCBIfam" id="TIGR04085">
    <property type="entry name" value="rSAM_more_4Fe4S"/>
    <property type="match status" value="1"/>
</dbReference>
<dbReference type="SFLD" id="SFLDG01067">
    <property type="entry name" value="SPASM/twitch_domain_containing"/>
    <property type="match status" value="1"/>
</dbReference>
<dbReference type="CDD" id="cd01335">
    <property type="entry name" value="Radical_SAM"/>
    <property type="match status" value="1"/>
</dbReference>
<evidence type="ECO:0000256" key="7">
    <source>
        <dbReference type="ARBA" id="ARBA00023014"/>
    </source>
</evidence>
<keyword evidence="3 8" id="KW-0479">Metal-binding</keyword>
<dbReference type="SFLD" id="SFLDG01386">
    <property type="entry name" value="main_SPASM_domain-containing"/>
    <property type="match status" value="1"/>
</dbReference>
<evidence type="ECO:0000256" key="1">
    <source>
        <dbReference type="ARBA" id="ARBA00022485"/>
    </source>
</evidence>
<comment type="pathway">
    <text evidence="8">Cofactor biosynthesis; pyrroloquinoline quinone biosynthesis.</text>
</comment>
<dbReference type="Pfam" id="PF04055">
    <property type="entry name" value="Radical_SAM"/>
    <property type="match status" value="1"/>
</dbReference>
<dbReference type="CDD" id="cd21119">
    <property type="entry name" value="SPASM_PqqE"/>
    <property type="match status" value="1"/>
</dbReference>
<dbReference type="InterPro" id="IPR000385">
    <property type="entry name" value="MoaA_NifB_PqqE_Fe-S-bd_CS"/>
</dbReference>
<dbReference type="SFLD" id="SFLDF00280">
    <property type="entry name" value="coenzyme_PQQ_synthesis_protein"/>
    <property type="match status" value="1"/>
</dbReference>
<dbReference type="InterPro" id="IPR023885">
    <property type="entry name" value="4Fe4S-binding_SPASM_dom"/>
</dbReference>
<dbReference type="SMART" id="SM00729">
    <property type="entry name" value="Elp3"/>
    <property type="match status" value="1"/>
</dbReference>
<dbReference type="PANTHER" id="PTHR11228:SF7">
    <property type="entry name" value="PQQA PEPTIDE CYCLASE"/>
    <property type="match status" value="1"/>
</dbReference>
<name>A0ABS4AIZ2_9PROT</name>
<dbReference type="Proteomes" id="UP000681594">
    <property type="component" value="Unassembled WGS sequence"/>
</dbReference>
<keyword evidence="1 8" id="KW-0004">4Fe-4S</keyword>
<dbReference type="EMBL" id="JAGIZB010000017">
    <property type="protein sequence ID" value="MBP0446485.1"/>
    <property type="molecule type" value="Genomic_DNA"/>
</dbReference>
<dbReference type="InterPro" id="IPR013785">
    <property type="entry name" value="Aldolase_TIM"/>
</dbReference>
<sequence length="366" mass="39767">MTAPPPPLGLLAELTHRCPLRCPYCSNPVELSRASAELDTESWGRVFREAAALGVLQLHLSGGEPAARRDLPELVAHAARAGLYSNLITSGVLLDAPRMKALADAGLDHVQLSVQDAEEGSADRIGGLRGGHARKLAFAEAVQAAGLPLTLNAVVHRQNLDRLPELIELAITLGAGRLEVAHVQYYGWALRNRDALLPSRAQLEAATRTVTEARERLRGELVIDYVVPDYYARRPKACMGGWGRSFMAVSPAGRVLPCHAAESLPNFDFPNVRDASLADIWTHSEAFQRFRGTTWMPEPCQGCEHRERDWGGCRCQAFALTGDAANTDPACAHSPHHHLLDLAVQEASSATGDFTYREMPKLPSAV</sequence>
<comment type="caution">
    <text evidence="10">The sequence shown here is derived from an EMBL/GenBank/DDBJ whole genome shotgun (WGS) entry which is preliminary data.</text>
</comment>
<comment type="subunit">
    <text evidence="8">Interacts with PqqD. The interaction is necessary for activity of PqqE.</text>
</comment>
<dbReference type="PANTHER" id="PTHR11228">
    <property type="entry name" value="RADICAL SAM DOMAIN PROTEIN"/>
    <property type="match status" value="1"/>
</dbReference>
<accession>A0ABS4AIZ2</accession>
<keyword evidence="6 8" id="KW-0408">Iron</keyword>
<proteinExistence type="inferred from homology"/>
<dbReference type="SFLD" id="SFLDS00029">
    <property type="entry name" value="Radical_SAM"/>
    <property type="match status" value="1"/>
</dbReference>
<dbReference type="PIRSF" id="PIRSF037420">
    <property type="entry name" value="PQQ_syn_pqqE"/>
    <property type="match status" value="1"/>
</dbReference>
<reference evidence="10 11" key="1">
    <citation type="submission" date="2021-03" db="EMBL/GenBank/DDBJ databases">
        <authorList>
            <person name="So Y."/>
        </authorList>
    </citation>
    <scope>NUCLEOTIDE SEQUENCE [LARGE SCALE GENOMIC DNA]</scope>
    <source>
        <strain evidence="10 11">SSH11</strain>
    </source>
</reference>
<dbReference type="HAMAP" id="MF_00660">
    <property type="entry name" value="PqqE"/>
    <property type="match status" value="1"/>
</dbReference>
<comment type="function">
    <text evidence="8">Catalyzes the cross-linking of a glutamate residue and a tyrosine residue in the PqqA protein as part of the biosynthesis of pyrroloquinoline quinone (PQQ).</text>
</comment>
<keyword evidence="11" id="KW-1185">Reference proteome</keyword>
<feature type="domain" description="Radical SAM core" evidence="9">
    <location>
        <begin position="4"/>
        <end position="220"/>
    </location>
</feature>
<dbReference type="Pfam" id="PF13186">
    <property type="entry name" value="SPASM"/>
    <property type="match status" value="1"/>
</dbReference>
<evidence type="ECO:0000256" key="4">
    <source>
        <dbReference type="ARBA" id="ARBA00022905"/>
    </source>
</evidence>
<dbReference type="PROSITE" id="PS51918">
    <property type="entry name" value="RADICAL_SAM"/>
    <property type="match status" value="1"/>
</dbReference>
<feature type="binding site" evidence="8">
    <location>
        <position position="18"/>
    </location>
    <ligand>
        <name>[4Fe-4S] cluster</name>
        <dbReference type="ChEBI" id="CHEBI:49883"/>
        <note>4Fe-4S-S-AdoMet</note>
    </ligand>
</feature>
<keyword evidence="7 8" id="KW-0411">Iron-sulfur</keyword>
<dbReference type="InterPro" id="IPR017200">
    <property type="entry name" value="PqqE-like"/>
</dbReference>
<evidence type="ECO:0000256" key="3">
    <source>
        <dbReference type="ARBA" id="ARBA00022723"/>
    </source>
</evidence>
<dbReference type="EC" id="1.21.98.4" evidence="8"/>
<feature type="binding site" evidence="8">
    <location>
        <position position="22"/>
    </location>
    <ligand>
        <name>[4Fe-4S] cluster</name>
        <dbReference type="ChEBI" id="CHEBI:49883"/>
        <note>4Fe-4S-S-AdoMet</note>
    </ligand>
</feature>
<keyword evidence="5 8" id="KW-0560">Oxidoreductase</keyword>
<comment type="catalytic activity">
    <reaction evidence="8">
        <text>[PQQ precursor protein] + S-adenosyl-L-methionine = E-Y cross-linked-[PQQ precursor protein] + 5'-deoxyadenosine + L-methionine + H(+)</text>
        <dbReference type="Rhea" id="RHEA:56836"/>
        <dbReference type="Rhea" id="RHEA-COMP:14800"/>
        <dbReference type="Rhea" id="RHEA-COMP:14801"/>
        <dbReference type="ChEBI" id="CHEBI:15378"/>
        <dbReference type="ChEBI" id="CHEBI:17319"/>
        <dbReference type="ChEBI" id="CHEBI:57844"/>
        <dbReference type="ChEBI" id="CHEBI:59789"/>
        <dbReference type="ChEBI" id="CHEBI:141026"/>
        <dbReference type="ChEBI" id="CHEBI:141027"/>
        <dbReference type="EC" id="1.21.98.4"/>
    </reaction>
</comment>
<comment type="similarity">
    <text evidence="8">Belongs to the radical SAM superfamily. PqqE family.</text>
</comment>
<comment type="cofactor">
    <cofactor evidence="8">
        <name>[4Fe-4S] cluster</name>
        <dbReference type="ChEBI" id="CHEBI:49883"/>
    </cofactor>
    <text evidence="8">Binds 1 [4Fe-4S] cluster. The cluster is coordinated with 3 cysteines and an exchangeable S-adenosyl-L-methionine.</text>
</comment>
<gene>
    <name evidence="8 10" type="primary">pqqE</name>
    <name evidence="10" type="ORF">J8J14_17050</name>
</gene>